<dbReference type="OrthoDB" id="9810066at2"/>
<name>A0A243QF99_9ACTN</name>
<sequence length="232" mass="24656">MGPRTFADRREAGRLLGARVAAVLNTAAPPVSTPTAPRPSAPVVLGLARGGVPVAREVADAIADSRACDLDVLVVRKIGAPGHEEFAMGALTAHHLVVNDDIPRRLGVSRTGFEEAADRERRILHDRERRYRADRPGAELSGRTVVLVDDGLATGSSMAVAVDSVRAVGAAHVVVAVPTAPSDSVRRLRDRGVDEVIVLVTPEPFRAVGLSYEDFTQVDDDEVISALDRPRG</sequence>
<gene>
    <name evidence="2" type="ORF">CA982_04945</name>
</gene>
<dbReference type="AlphaFoldDB" id="A0A243QF99"/>
<proteinExistence type="predicted"/>
<dbReference type="EMBL" id="NGFO01000004">
    <property type="protein sequence ID" value="OUC80046.1"/>
    <property type="molecule type" value="Genomic_DNA"/>
</dbReference>
<evidence type="ECO:0000259" key="1">
    <source>
        <dbReference type="Pfam" id="PF00156"/>
    </source>
</evidence>
<keyword evidence="2" id="KW-0328">Glycosyltransferase</keyword>
<accession>A0A243QF99</accession>
<dbReference type="InterPro" id="IPR000836">
    <property type="entry name" value="PRTase_dom"/>
</dbReference>
<protein>
    <submittedName>
        <fullName evidence="2">Phosphoribosyltransferase</fullName>
    </submittedName>
</protein>
<dbReference type="Gene3D" id="3.30.1310.20">
    <property type="entry name" value="PRTase-like"/>
    <property type="match status" value="1"/>
</dbReference>
<organism evidence="2 3">
    <name type="scientific">Gordonia lacunae</name>
    <dbReference type="NCBI Taxonomy" id="417102"/>
    <lineage>
        <taxon>Bacteria</taxon>
        <taxon>Bacillati</taxon>
        <taxon>Actinomycetota</taxon>
        <taxon>Actinomycetes</taxon>
        <taxon>Mycobacteriales</taxon>
        <taxon>Gordoniaceae</taxon>
        <taxon>Gordonia</taxon>
    </lineage>
</organism>
<dbReference type="InterPro" id="IPR029057">
    <property type="entry name" value="PRTase-like"/>
</dbReference>
<dbReference type="STRING" id="417102.CA982_04945"/>
<dbReference type="Proteomes" id="UP000194632">
    <property type="component" value="Unassembled WGS sequence"/>
</dbReference>
<dbReference type="Gene3D" id="3.40.50.2020">
    <property type="match status" value="1"/>
</dbReference>
<keyword evidence="2" id="KW-0808">Transferase</keyword>
<dbReference type="CDD" id="cd06223">
    <property type="entry name" value="PRTases_typeI"/>
    <property type="match status" value="1"/>
</dbReference>
<dbReference type="RefSeq" id="WP_086534237.1">
    <property type="nucleotide sequence ID" value="NZ_NGFO01000004.1"/>
</dbReference>
<dbReference type="Pfam" id="PF00156">
    <property type="entry name" value="Pribosyltran"/>
    <property type="match status" value="1"/>
</dbReference>
<feature type="domain" description="Phosphoribosyltransferase" evidence="1">
    <location>
        <begin position="42"/>
        <end position="184"/>
    </location>
</feature>
<evidence type="ECO:0000313" key="2">
    <source>
        <dbReference type="EMBL" id="OUC80046.1"/>
    </source>
</evidence>
<dbReference type="SUPFAM" id="SSF53271">
    <property type="entry name" value="PRTase-like"/>
    <property type="match status" value="1"/>
</dbReference>
<dbReference type="GO" id="GO:0016757">
    <property type="term" value="F:glycosyltransferase activity"/>
    <property type="evidence" value="ECO:0007669"/>
    <property type="project" value="UniProtKB-KW"/>
</dbReference>
<evidence type="ECO:0000313" key="3">
    <source>
        <dbReference type="Proteomes" id="UP000194632"/>
    </source>
</evidence>
<keyword evidence="3" id="KW-1185">Reference proteome</keyword>
<comment type="caution">
    <text evidence="2">The sequence shown here is derived from an EMBL/GenBank/DDBJ whole genome shotgun (WGS) entry which is preliminary data.</text>
</comment>
<reference evidence="2 3" key="1">
    <citation type="submission" date="2017-05" db="EMBL/GenBank/DDBJ databases">
        <title>Biotechnological potential of actinobacteria isolated from South African environments.</title>
        <authorList>
            <person name="Le Roes-Hill M."/>
            <person name="Prins A."/>
            <person name="Durrell K.A."/>
        </authorList>
    </citation>
    <scope>NUCLEOTIDE SEQUENCE [LARGE SCALE GENOMIC DNA]</scope>
    <source>
        <strain evidence="2">BS2</strain>
    </source>
</reference>